<proteinExistence type="predicted"/>
<feature type="compositionally biased region" description="Polar residues" evidence="1">
    <location>
        <begin position="341"/>
        <end position="355"/>
    </location>
</feature>
<name>A0AA39WY55_9PEZI</name>
<feature type="compositionally biased region" description="Pro residues" evidence="1">
    <location>
        <begin position="39"/>
        <end position="52"/>
    </location>
</feature>
<keyword evidence="3" id="KW-1185">Reference proteome</keyword>
<evidence type="ECO:0000313" key="2">
    <source>
        <dbReference type="EMBL" id="KAK0623532.1"/>
    </source>
</evidence>
<feature type="compositionally biased region" description="Polar residues" evidence="1">
    <location>
        <begin position="325"/>
        <end position="334"/>
    </location>
</feature>
<gene>
    <name evidence="2" type="ORF">B0T14DRAFT_182557</name>
</gene>
<organism evidence="2 3">
    <name type="scientific">Immersiella caudata</name>
    <dbReference type="NCBI Taxonomy" id="314043"/>
    <lineage>
        <taxon>Eukaryota</taxon>
        <taxon>Fungi</taxon>
        <taxon>Dikarya</taxon>
        <taxon>Ascomycota</taxon>
        <taxon>Pezizomycotina</taxon>
        <taxon>Sordariomycetes</taxon>
        <taxon>Sordariomycetidae</taxon>
        <taxon>Sordariales</taxon>
        <taxon>Lasiosphaeriaceae</taxon>
        <taxon>Immersiella</taxon>
    </lineage>
</organism>
<comment type="caution">
    <text evidence="2">The sequence shown here is derived from an EMBL/GenBank/DDBJ whole genome shotgun (WGS) entry which is preliminary data.</text>
</comment>
<feature type="region of interest" description="Disordered" evidence="1">
    <location>
        <begin position="1"/>
        <end position="309"/>
    </location>
</feature>
<feature type="compositionally biased region" description="Polar residues" evidence="1">
    <location>
        <begin position="282"/>
        <end position="299"/>
    </location>
</feature>
<feature type="compositionally biased region" description="Pro residues" evidence="1">
    <location>
        <begin position="88"/>
        <end position="97"/>
    </location>
</feature>
<feature type="compositionally biased region" description="Low complexity" evidence="1">
    <location>
        <begin position="513"/>
        <end position="526"/>
    </location>
</feature>
<reference evidence="2" key="1">
    <citation type="submission" date="2023-06" db="EMBL/GenBank/DDBJ databases">
        <title>Genome-scale phylogeny and comparative genomics of the fungal order Sordariales.</title>
        <authorList>
            <consortium name="Lawrence Berkeley National Laboratory"/>
            <person name="Hensen N."/>
            <person name="Bonometti L."/>
            <person name="Westerberg I."/>
            <person name="Brannstrom I.O."/>
            <person name="Guillou S."/>
            <person name="Cros-Aarteil S."/>
            <person name="Calhoun S."/>
            <person name="Haridas S."/>
            <person name="Kuo A."/>
            <person name="Mondo S."/>
            <person name="Pangilinan J."/>
            <person name="Riley R."/>
            <person name="Labutti K."/>
            <person name="Andreopoulos B."/>
            <person name="Lipzen A."/>
            <person name="Chen C."/>
            <person name="Yanf M."/>
            <person name="Daum C."/>
            <person name="Ng V."/>
            <person name="Clum A."/>
            <person name="Steindorff A."/>
            <person name="Ohm R."/>
            <person name="Martin F."/>
            <person name="Silar P."/>
            <person name="Natvig D."/>
            <person name="Lalanne C."/>
            <person name="Gautier V."/>
            <person name="Ament-Velasquez S.L."/>
            <person name="Kruys A."/>
            <person name="Hutchinson M.I."/>
            <person name="Powell A.J."/>
            <person name="Barry K."/>
            <person name="Miller A.N."/>
            <person name="Grigoriev I.V."/>
            <person name="Debuchy R."/>
            <person name="Gladieux P."/>
            <person name="Thoren M.H."/>
            <person name="Johannesson H."/>
        </authorList>
    </citation>
    <scope>NUCLEOTIDE SEQUENCE</scope>
    <source>
        <strain evidence="2">CBS 606.72</strain>
    </source>
</reference>
<evidence type="ECO:0000313" key="3">
    <source>
        <dbReference type="Proteomes" id="UP001175000"/>
    </source>
</evidence>
<evidence type="ECO:0000256" key="1">
    <source>
        <dbReference type="SAM" id="MobiDB-lite"/>
    </source>
</evidence>
<dbReference type="EMBL" id="JAULSU010000003">
    <property type="protein sequence ID" value="KAK0623532.1"/>
    <property type="molecule type" value="Genomic_DNA"/>
</dbReference>
<feature type="compositionally biased region" description="Polar residues" evidence="1">
    <location>
        <begin position="170"/>
        <end position="209"/>
    </location>
</feature>
<accession>A0AA39WY55</accession>
<dbReference type="AlphaFoldDB" id="A0AA39WY55"/>
<dbReference type="Proteomes" id="UP001175000">
    <property type="component" value="Unassembled WGS sequence"/>
</dbReference>
<feature type="compositionally biased region" description="Basic and acidic residues" evidence="1">
    <location>
        <begin position="737"/>
        <end position="756"/>
    </location>
</feature>
<feature type="region of interest" description="Disordered" evidence="1">
    <location>
        <begin position="324"/>
        <end position="444"/>
    </location>
</feature>
<feature type="region of interest" description="Disordered" evidence="1">
    <location>
        <begin position="737"/>
        <end position="775"/>
    </location>
</feature>
<protein>
    <submittedName>
        <fullName evidence="2">Uncharacterized protein</fullName>
    </submittedName>
</protein>
<feature type="compositionally biased region" description="Pro residues" evidence="1">
    <location>
        <begin position="138"/>
        <end position="148"/>
    </location>
</feature>
<feature type="region of interest" description="Disordered" evidence="1">
    <location>
        <begin position="477"/>
        <end position="642"/>
    </location>
</feature>
<feature type="compositionally biased region" description="Polar residues" evidence="1">
    <location>
        <begin position="589"/>
        <end position="602"/>
    </location>
</feature>
<sequence length="775" mass="82221">METLQTPKTGRSRFSKALPAPPSFLERKLSKSNKSKLPSLPPSLPSLPPQLPPLSIGLPSSPAPSYPASRLDSPKPSLASEKLLPPIKTGPPLPPPKQLVREASDMAATTSSPRPLDSPLPPLPKKLSGLPSMSIPRRPVPAPTPAPTPVAIQIPAPAPAMSTAEPSPVGSFSSLLSAYSNHTTETTPRSSTNSTNELSSAKESYSTVSPGEPVKVSSARSAGPVTGFSGVSPTRNAPEQEFGGVQATAEEKKELPPPPPLKDIIHRSHTPPVEQKPVGQSPVATQAPSTLVNSASPQPEQLWRRRSVRSDKNIAVPELKLAVSHGSTAASTQNQPPPETNGASPQPVASLSQEPAGTVSPAAKSRLPLPRSANAALPGRNIRPAASRQQITAPEQDAMGQKASNLVHDVTGRNPRNGSPVRPTEKTALPTPRPVPSAVKPIKSLPNIVPPHSVARLPTPEYDSNDIKNPLVETVVSPVSPASSPDLPTESQPSVARKPVGEVANQVRHAKSTPTLLPKAATPTFPGRSPGLPSSPAANRALAQFPARTTSRLGEEYRPSPMTSRQEPAGAVNPLLKQRDQQPRPAPNGTRTISENGSTASDETVKPKFPAPGAVDNNGDAPLDSQPGAAETEESDMTDHPGAALFPRDWYTPLPANEVMDARPLESKHFRCLTQHRYMTAARQKVNPIACRTCGTKERYAECYICSACHLNICPGCNTRLRRLRGDLELVLKHIKEEAEGKEKPEPAKETPRPDSDTFTVPPTDPPLTFVIEAQ</sequence>